<dbReference type="SUPFAM" id="SSF143422">
    <property type="entry name" value="Transposase IS200-like"/>
    <property type="match status" value="1"/>
</dbReference>
<dbReference type="EMBL" id="MJIC01000020">
    <property type="protein sequence ID" value="OFI32254.1"/>
    <property type="molecule type" value="Genomic_DNA"/>
</dbReference>
<evidence type="ECO:0000313" key="10">
    <source>
        <dbReference type="EMBL" id="OFI34539.1"/>
    </source>
</evidence>
<evidence type="ECO:0000313" key="5">
    <source>
        <dbReference type="EMBL" id="OFI32334.1"/>
    </source>
</evidence>
<dbReference type="Pfam" id="PF01797">
    <property type="entry name" value="Y1_Tnp"/>
    <property type="match status" value="1"/>
</dbReference>
<dbReference type="Proteomes" id="UP000176037">
    <property type="component" value="Unassembled WGS sequence"/>
</dbReference>
<dbReference type="GO" id="GO:0003677">
    <property type="term" value="F:DNA binding"/>
    <property type="evidence" value="ECO:0007669"/>
    <property type="project" value="InterPro"/>
</dbReference>
<dbReference type="PANTHER" id="PTHR33360">
    <property type="entry name" value="TRANSPOSASE FOR INSERTION SEQUENCE ELEMENT IS200"/>
    <property type="match status" value="1"/>
</dbReference>
<dbReference type="EMBL" id="MJIC01000021">
    <property type="protein sequence ID" value="OFI32113.1"/>
    <property type="molecule type" value="Genomic_DNA"/>
</dbReference>
<dbReference type="EMBL" id="MJIC01000014">
    <property type="protein sequence ID" value="OFI34244.1"/>
    <property type="molecule type" value="Genomic_DNA"/>
</dbReference>
<dbReference type="InterPro" id="IPR002686">
    <property type="entry name" value="Transposase_17"/>
</dbReference>
<dbReference type="EMBL" id="MJIC01000019">
    <property type="protein sequence ID" value="OFI32382.1"/>
    <property type="molecule type" value="Genomic_DNA"/>
</dbReference>
<evidence type="ECO:0000313" key="11">
    <source>
        <dbReference type="EMBL" id="OFI35323.1"/>
    </source>
</evidence>
<feature type="domain" description="Transposase IS200-like" evidence="1">
    <location>
        <begin position="10"/>
        <end position="130"/>
    </location>
</feature>
<evidence type="ECO:0000313" key="16">
    <source>
        <dbReference type="Proteomes" id="UP000176037"/>
    </source>
</evidence>
<dbReference type="InterPro" id="IPR036515">
    <property type="entry name" value="Transposase_17_sf"/>
</dbReference>
<evidence type="ECO:0000313" key="6">
    <source>
        <dbReference type="EMBL" id="OFI32382.1"/>
    </source>
</evidence>
<dbReference type="EMBL" id="MJIC01000020">
    <property type="protein sequence ID" value="OFI32334.1"/>
    <property type="molecule type" value="Genomic_DNA"/>
</dbReference>
<dbReference type="EMBL" id="MJIC01000010">
    <property type="protein sequence ID" value="OFI34539.1"/>
    <property type="molecule type" value="Genomic_DNA"/>
</dbReference>
<dbReference type="EMBL" id="MJIC01000013">
    <property type="protein sequence ID" value="OFI34294.1"/>
    <property type="molecule type" value="Genomic_DNA"/>
</dbReference>
<dbReference type="NCBIfam" id="NF033573">
    <property type="entry name" value="transpos_IS200"/>
    <property type="match status" value="1"/>
</dbReference>
<dbReference type="AlphaFoldDB" id="A0A1E8F994"/>
<dbReference type="EMBL" id="MJIC01000003">
    <property type="protein sequence ID" value="OFI36117.1"/>
    <property type="molecule type" value="Genomic_DNA"/>
</dbReference>
<organism evidence="2 16">
    <name type="scientific">Alteromonas lipolytica</name>
    <dbReference type="NCBI Taxonomy" id="1856405"/>
    <lineage>
        <taxon>Bacteria</taxon>
        <taxon>Pseudomonadati</taxon>
        <taxon>Pseudomonadota</taxon>
        <taxon>Gammaproteobacteria</taxon>
        <taxon>Alteromonadales</taxon>
        <taxon>Alteromonadaceae</taxon>
        <taxon>Alteromonas/Salinimonas group</taxon>
        <taxon>Alteromonas</taxon>
    </lineage>
</organism>
<dbReference type="EMBL" id="MJIC01000021">
    <property type="protein sequence ID" value="OFI32239.1"/>
    <property type="molecule type" value="Genomic_DNA"/>
</dbReference>
<dbReference type="OrthoDB" id="9798161at2"/>
<dbReference type="EMBL" id="MJIC01000006">
    <property type="protein sequence ID" value="OFI35879.1"/>
    <property type="molecule type" value="Genomic_DNA"/>
</dbReference>
<comment type="caution">
    <text evidence="2">The sequence shown here is derived from an EMBL/GenBank/DDBJ whole genome shotgun (WGS) entry which is preliminary data.</text>
</comment>
<evidence type="ECO:0000313" key="13">
    <source>
        <dbReference type="EMBL" id="OFI35896.1"/>
    </source>
</evidence>
<dbReference type="SMART" id="SM01321">
    <property type="entry name" value="Y1_Tnp"/>
    <property type="match status" value="1"/>
</dbReference>
<evidence type="ECO:0000259" key="1">
    <source>
        <dbReference type="SMART" id="SM01321"/>
    </source>
</evidence>
<reference evidence="2 16" key="1">
    <citation type="submission" date="2016-09" db="EMBL/GenBank/DDBJ databases">
        <title>Alteromonas lipolytica, a new species isolated from sea water.</title>
        <authorList>
            <person name="Wu Y.-H."/>
            <person name="Cheng H."/>
            <person name="Xu X.-W."/>
        </authorList>
    </citation>
    <scope>NUCLEOTIDE SEQUENCE [LARGE SCALE GENOMIC DNA]</scope>
    <source>
        <strain evidence="2 16">JW12</strain>
    </source>
</reference>
<evidence type="ECO:0000313" key="12">
    <source>
        <dbReference type="EMBL" id="OFI35879.1"/>
    </source>
</evidence>
<dbReference type="GO" id="GO:0004803">
    <property type="term" value="F:transposase activity"/>
    <property type="evidence" value="ECO:0007669"/>
    <property type="project" value="InterPro"/>
</dbReference>
<dbReference type="GO" id="GO:0006313">
    <property type="term" value="P:DNA transposition"/>
    <property type="evidence" value="ECO:0007669"/>
    <property type="project" value="InterPro"/>
</dbReference>
<evidence type="ECO:0000313" key="3">
    <source>
        <dbReference type="EMBL" id="OFI32239.1"/>
    </source>
</evidence>
<dbReference type="EMBL" id="MJIC01000004">
    <property type="protein sequence ID" value="OFI35896.1"/>
    <property type="molecule type" value="Genomic_DNA"/>
</dbReference>
<evidence type="ECO:0000313" key="9">
    <source>
        <dbReference type="EMBL" id="OFI34294.1"/>
    </source>
</evidence>
<proteinExistence type="predicted"/>
<dbReference type="EMBL" id="MJIC01000010">
    <property type="protein sequence ID" value="OFI35323.1"/>
    <property type="molecule type" value="Genomic_DNA"/>
</dbReference>
<dbReference type="RefSeq" id="WP_070174559.1">
    <property type="nucleotide sequence ID" value="NZ_MJIC01000002.1"/>
</dbReference>
<dbReference type="EMBL" id="MJIC01000002">
    <property type="protein sequence ID" value="OFI36152.1"/>
    <property type="molecule type" value="Genomic_DNA"/>
</dbReference>
<accession>A0A1E8F994</accession>
<dbReference type="EMBL" id="MJIC01000016">
    <property type="protein sequence ID" value="OFI32811.1"/>
    <property type="molecule type" value="Genomic_DNA"/>
</dbReference>
<evidence type="ECO:0000313" key="7">
    <source>
        <dbReference type="EMBL" id="OFI32811.1"/>
    </source>
</evidence>
<dbReference type="PANTHER" id="PTHR33360:SF2">
    <property type="entry name" value="TRANSPOSASE FOR INSERTION SEQUENCE ELEMENT IS200"/>
    <property type="match status" value="1"/>
</dbReference>
<name>A0A1E8F994_9ALTE</name>
<evidence type="ECO:0000313" key="4">
    <source>
        <dbReference type="EMBL" id="OFI32254.1"/>
    </source>
</evidence>
<evidence type="ECO:0000313" key="14">
    <source>
        <dbReference type="EMBL" id="OFI36117.1"/>
    </source>
</evidence>
<keyword evidence="16" id="KW-1185">Reference proteome</keyword>
<protein>
    <recommendedName>
        <fullName evidence="1">Transposase IS200-like domain-containing protein</fullName>
    </recommendedName>
</protein>
<dbReference type="Gene3D" id="3.30.70.1290">
    <property type="entry name" value="Transposase IS200-like"/>
    <property type="match status" value="1"/>
</dbReference>
<evidence type="ECO:0000313" key="8">
    <source>
        <dbReference type="EMBL" id="OFI34244.1"/>
    </source>
</evidence>
<evidence type="ECO:0000313" key="2">
    <source>
        <dbReference type="EMBL" id="OFI32113.1"/>
    </source>
</evidence>
<gene>
    <name evidence="7" type="ORF">BFC17_06615</name>
    <name evidence="6" type="ORF">BFC17_07315</name>
    <name evidence="4" type="ORF">BFC17_07320</name>
    <name evidence="5" type="ORF">BFC17_07750</name>
    <name evidence="2" type="ORF">BFC17_07755</name>
    <name evidence="3" type="ORF">BFC17_08460</name>
    <name evidence="15" type="ORF">BFC17_08465</name>
    <name evidence="14" type="ORF">BFC17_09220</name>
    <name evidence="13" type="ORF">BFC17_09395</name>
    <name evidence="12" type="ORF">BFC17_11435</name>
    <name evidence="10" type="ORF">BFC17_13130</name>
    <name evidence="11" type="ORF">BFC17_17495</name>
    <name evidence="9" type="ORF">BFC17_18045</name>
    <name evidence="8" type="ORF">BFC17_22170</name>
</gene>
<evidence type="ECO:0000313" key="15">
    <source>
        <dbReference type="EMBL" id="OFI36152.1"/>
    </source>
</evidence>
<sequence length="142" mass="16900">MEVRVSSHGLYRLQYHVVWVTKYRRRILKPFVVEYLRKVLPKLLRSMPGVTIERMGFDNDHMHMLMVIPPKYSIAEVMGKLKAQSASNMRKTFKWLGKVYWNENIVWSPGYFVSSVGLDEHTIRNYVEHQGRKDSDQLRMEL</sequence>